<dbReference type="OrthoDB" id="1286432at2"/>
<dbReference type="Proteomes" id="UP000032578">
    <property type="component" value="Unassembled WGS sequence"/>
</dbReference>
<dbReference type="CDD" id="cd00063">
    <property type="entry name" value="FN3"/>
    <property type="match status" value="10"/>
</dbReference>
<dbReference type="PATRIC" id="fig|1435349.4.peg.498"/>
<dbReference type="InterPro" id="IPR013783">
    <property type="entry name" value="Ig-like_fold"/>
</dbReference>
<name>A0A0D7W710_9FLAO</name>
<feature type="domain" description="Fibronectin type-III" evidence="3">
    <location>
        <begin position="812"/>
        <end position="898"/>
    </location>
</feature>
<protein>
    <recommendedName>
        <fullName evidence="3">Fibronectin type-III domain-containing protein</fullName>
    </recommendedName>
</protein>
<dbReference type="Gene3D" id="2.40.10.500">
    <property type="match status" value="1"/>
</dbReference>
<feature type="domain" description="Fibronectin type-III" evidence="3">
    <location>
        <begin position="506"/>
        <end position="592"/>
    </location>
</feature>
<keyword evidence="2" id="KW-0732">Signal</keyword>
<dbReference type="PROSITE" id="PS50853">
    <property type="entry name" value="FN3"/>
    <property type="match status" value="10"/>
</dbReference>
<dbReference type="SUPFAM" id="SSF49265">
    <property type="entry name" value="Fibronectin type III"/>
    <property type="match status" value="6"/>
</dbReference>
<proteinExistence type="predicted"/>
<gene>
    <name evidence="4" type="ORF">PW52_12405</name>
</gene>
<evidence type="ECO:0000256" key="2">
    <source>
        <dbReference type="SAM" id="SignalP"/>
    </source>
</evidence>
<dbReference type="RefSeq" id="WP_044633283.1">
    <property type="nucleotide sequence ID" value="NZ_JTDW01000010.1"/>
</dbReference>
<feature type="domain" description="Fibronectin type-III" evidence="3">
    <location>
        <begin position="221"/>
        <end position="309"/>
    </location>
</feature>
<dbReference type="Gene3D" id="2.60.40.4070">
    <property type="match status" value="1"/>
</dbReference>
<organism evidence="4 5">
    <name type="scientific">Neotamlana sedimentorum</name>
    <dbReference type="NCBI Taxonomy" id="1435349"/>
    <lineage>
        <taxon>Bacteria</taxon>
        <taxon>Pseudomonadati</taxon>
        <taxon>Bacteroidota</taxon>
        <taxon>Flavobacteriia</taxon>
        <taxon>Flavobacteriales</taxon>
        <taxon>Flavobacteriaceae</taxon>
        <taxon>Neotamlana</taxon>
    </lineage>
</organism>
<feature type="domain" description="Fibronectin type-III" evidence="3">
    <location>
        <begin position="315"/>
        <end position="401"/>
    </location>
</feature>
<feature type="domain" description="Fibronectin type-III" evidence="3">
    <location>
        <begin position="130"/>
        <end position="216"/>
    </location>
</feature>
<feature type="domain" description="Fibronectin type-III" evidence="3">
    <location>
        <begin position="597"/>
        <end position="684"/>
    </location>
</feature>
<feature type="domain" description="Fibronectin type-III" evidence="3">
    <location>
        <begin position="998"/>
        <end position="1084"/>
    </location>
</feature>
<dbReference type="EMBL" id="JTDW01000010">
    <property type="protein sequence ID" value="KJD34905.1"/>
    <property type="molecule type" value="Genomic_DNA"/>
</dbReference>
<keyword evidence="1" id="KW-0677">Repeat</keyword>
<evidence type="ECO:0000313" key="5">
    <source>
        <dbReference type="Proteomes" id="UP000032578"/>
    </source>
</evidence>
<accession>A0A0D7W710</accession>
<comment type="caution">
    <text evidence="4">The sequence shown here is derived from an EMBL/GenBank/DDBJ whole genome shotgun (WGS) entry which is preliminary data.</text>
</comment>
<dbReference type="Pfam" id="PF00041">
    <property type="entry name" value="fn3"/>
    <property type="match status" value="10"/>
</dbReference>
<feature type="signal peptide" evidence="2">
    <location>
        <begin position="1"/>
        <end position="18"/>
    </location>
</feature>
<dbReference type="PANTHER" id="PTHR46708:SF2">
    <property type="entry name" value="FIBRONECTIN TYPE-III DOMAIN-CONTAINING PROTEIN"/>
    <property type="match status" value="1"/>
</dbReference>
<feature type="domain" description="Fibronectin type-III" evidence="3">
    <location>
        <begin position="905"/>
        <end position="991"/>
    </location>
</feature>
<feature type="domain" description="Fibronectin type-III" evidence="3">
    <location>
        <begin position="409"/>
        <end position="498"/>
    </location>
</feature>
<dbReference type="STRING" id="1435349.PW52_12405"/>
<reference evidence="4 5" key="1">
    <citation type="submission" date="2014-11" db="EMBL/GenBank/DDBJ databases">
        <title>Tamlana sedimentorum sp. nov., isolated from shallow sand sediments of the Sea of Japan.</title>
        <authorList>
            <person name="Romanenko L.A."/>
        </authorList>
    </citation>
    <scope>NUCLEOTIDE SEQUENCE [LARGE SCALE GENOMIC DNA]</scope>
    <source>
        <strain evidence="4 5">JCM 19808</strain>
    </source>
</reference>
<dbReference type="SUPFAM" id="SSF63825">
    <property type="entry name" value="YWTD domain"/>
    <property type="match status" value="1"/>
</dbReference>
<dbReference type="SMART" id="SM00060">
    <property type="entry name" value="FN3"/>
    <property type="match status" value="10"/>
</dbReference>
<dbReference type="InterPro" id="IPR003961">
    <property type="entry name" value="FN3_dom"/>
</dbReference>
<keyword evidence="5" id="KW-1185">Reference proteome</keyword>
<dbReference type="InterPro" id="IPR050991">
    <property type="entry name" value="ECM_Regulatory_Proteins"/>
</dbReference>
<feature type="domain" description="Fibronectin type-III" evidence="3">
    <location>
        <begin position="40"/>
        <end position="125"/>
    </location>
</feature>
<evidence type="ECO:0000259" key="3">
    <source>
        <dbReference type="PROSITE" id="PS50853"/>
    </source>
</evidence>
<evidence type="ECO:0000313" key="4">
    <source>
        <dbReference type="EMBL" id="KJD34905.1"/>
    </source>
</evidence>
<dbReference type="Gene3D" id="2.60.40.10">
    <property type="entry name" value="Immunoglobulins"/>
    <property type="match status" value="10"/>
</dbReference>
<dbReference type="InterPro" id="IPR036116">
    <property type="entry name" value="FN3_sf"/>
</dbReference>
<dbReference type="PANTHER" id="PTHR46708">
    <property type="entry name" value="TENASCIN"/>
    <property type="match status" value="1"/>
</dbReference>
<evidence type="ECO:0000256" key="1">
    <source>
        <dbReference type="ARBA" id="ARBA00022737"/>
    </source>
</evidence>
<feature type="chain" id="PRO_5002325823" description="Fibronectin type-III domain-containing protein" evidence="2">
    <location>
        <begin position="19"/>
        <end position="1838"/>
    </location>
</feature>
<sequence length="1838" mass="200437">MKKYIIYFLLLFSTTVFSQNYFYALDKAKEAGADSESPTTPQNLVASNITEHAADLTWTEATDNVAVVGYNIYINNNLIATTNNTSYNLSGLTSGTTYTVRVTAFDALNNESEYSNSVTFTTSDNNAPTAPQNLVASNITENSAQLTWNASTDNVSVLGYNIYNNGDFVATVRGATNYALVELNQGTEYNITVRAYDEAGNESNESNIATFITLDIIAPTTPLNLVASNITENSADLTWSPASDNVAVIGYNIYNQFTLIQVVDNITSFTLTNLTESTTYNLIIRAIDAAGNESEDSNIEIFTTNTPEDTQAPTVPRNLIATNITETTAEITWTASTDNIGVTGYNIFNNGTLLTSVGNITNYTLTGLNTSSLYNLTITAFDAAGNESAASNNEDFTTVTPTDTESPTDPSNLVAFNITETTVDLTWTVSTDNVGIAGYLIYKTNNGVSLLQDVGNINSFTLTGLTEGSDYSIIVRAYDTSGNQSGNTNTVDFTTLVPIDTQAPTAPLNLIASNIGATSVNLIWSASTDNVAVTGYNIYNDDTLLVTVGNITNFALTGLDQGTIYNLTLRAIDASGNESTNSNTARFTTLDSENPSIPINLTATNITENSVSLNWTAATDNVAVTGYNIYNNVTLIHVIGNETNYELTGLVENTEYNIFVRAFDAAGNESEDSNVETFTTTTNAEVYFTLEQIDASTNTVLNTITSGYSAPVEHFTDFNVNAIPSSNNNVASVSFNLTGGDTHNQSENVAPYALYGDDGQGNYTAGKNLTEGDYTLLVTAWSATYASGTKLGESSFNFTVLPAAPDSEAPTIPTNFVATNVTNSSADLSWSAATDNVAISGYNIYNNGELIATTGYTTNFNLTGLTEDTIYNLTLKAIDVSGNASEDSNTVTITTLGPDTEAPTTPLNLTVSNITDNSADLSWTAATDNVAISGYNIYNNGDLIATTDNITNFILTDLSEDTTYSITLKAFDIANNESQESNLISFTTLGPDTETPTVPLNLTVTNITETTADLNWTAATDNIAVTGYNIYNNGTLLTTVDKVTSYTISGLTQNTFYNLTVRALDDAENESEDSNAVEFTTLANTNNSKTYSLTANSKVSIGVYDENDVLLRTLTQYEDKAAGTYNLPSWDGLDNDGNNVSSQGDHYKVVSNNLQAEWEGVIGNTSDSFTGQSVWARFNSVKDILIIGNDVYCAFDYSEGHASIAKFDKTDKHKLVELQKQRIVSPSFTYLAYDGTYMYMAGHSTTVATAGYTFFSKSTLSNIGNHNNWENLNGEKYQIYSNNFKVGNLLYTPEEDTPLPTGIAVQQNNENLYLAREFNNTLTVINKNTGVVKQTITTFNNPKHCKIDTNGNLWIVHGSGSETLEKFTIDDTTGNITTTGFTITGFTNIQGIDISPDGNTIAVNEAATYDQVFGYNTSTSNLEWTLGRTESYADNSRVYKDKFLFTDIDEVIDEYAYVHYDSDNSLWVNDKGNQRQILFDSSRNYVDQISYLQGFYQTNVDNKNNSRVFADWLEYKVDYSKALLPDGGQNGAWELTHNWGISNNLKNMHWAGTTSTMGQVVTLSNNRTYTMMRDLTGPHGEATRIWELVDGGGLRDTGTVFDTRNLGVKMLPNDTMAYIFRQGGIQYFYEAKISFDSNNNVLIGNRALIGTINESNGLFQNTPKGGGIAQYTSNGDLIVFQSGLNDANNYHLGAYDLENNQFKFKSFPGITYNSNDEYPLETGTYDARESVTYAANGAWVMDNIIMFVYHGEFWRNIQTNYMHLVHETGLPLIDFGVDGFGAPFSDSIYGMAGNSFGSSITKVGNTIYIYQNDESWHAGLHRWKIENIDSIKSISIKL</sequence>